<accession>A0A9X2K1I8</accession>
<dbReference type="EMBL" id="JAMZEB010000002">
    <property type="protein sequence ID" value="MCP2357038.1"/>
    <property type="molecule type" value="Genomic_DNA"/>
</dbReference>
<dbReference type="Proteomes" id="UP001139648">
    <property type="component" value="Unassembled WGS sequence"/>
</dbReference>
<dbReference type="AlphaFoldDB" id="A0A9X2K1I8"/>
<protein>
    <recommendedName>
        <fullName evidence="3">Tetratricopeptide repeat protein</fullName>
    </recommendedName>
</protein>
<evidence type="ECO:0008006" key="3">
    <source>
        <dbReference type="Google" id="ProtNLM"/>
    </source>
</evidence>
<gene>
    <name evidence="1" type="ORF">HD597_004058</name>
</gene>
<sequence length="45" mass="4827">MLPGRAEAHHRLGRHAEALSEAHRSLGLALDPSAALCEGRRRSGI</sequence>
<organism evidence="1 2">
    <name type="scientific">Nonomuraea thailandensis</name>
    <dbReference type="NCBI Taxonomy" id="1188745"/>
    <lineage>
        <taxon>Bacteria</taxon>
        <taxon>Bacillati</taxon>
        <taxon>Actinomycetota</taxon>
        <taxon>Actinomycetes</taxon>
        <taxon>Streptosporangiales</taxon>
        <taxon>Streptosporangiaceae</taxon>
        <taxon>Nonomuraea</taxon>
    </lineage>
</organism>
<proteinExistence type="predicted"/>
<dbReference type="RefSeq" id="WP_253760001.1">
    <property type="nucleotide sequence ID" value="NZ_BAABKA010000103.1"/>
</dbReference>
<evidence type="ECO:0000313" key="2">
    <source>
        <dbReference type="Proteomes" id="UP001139648"/>
    </source>
</evidence>
<reference evidence="1" key="1">
    <citation type="submission" date="2022-06" db="EMBL/GenBank/DDBJ databases">
        <title>Sequencing the genomes of 1000 actinobacteria strains.</title>
        <authorList>
            <person name="Klenk H.-P."/>
        </authorList>
    </citation>
    <scope>NUCLEOTIDE SEQUENCE</scope>
    <source>
        <strain evidence="1">DSM 46694</strain>
    </source>
</reference>
<comment type="caution">
    <text evidence="1">The sequence shown here is derived from an EMBL/GenBank/DDBJ whole genome shotgun (WGS) entry which is preliminary data.</text>
</comment>
<evidence type="ECO:0000313" key="1">
    <source>
        <dbReference type="EMBL" id="MCP2357038.1"/>
    </source>
</evidence>
<keyword evidence="2" id="KW-1185">Reference proteome</keyword>
<name>A0A9X2K1I8_9ACTN</name>